<dbReference type="PROSITE" id="PS50017">
    <property type="entry name" value="DEATH_DOMAIN"/>
    <property type="match status" value="1"/>
</dbReference>
<evidence type="ECO:0000256" key="1">
    <source>
        <dbReference type="ARBA" id="ARBA00022737"/>
    </source>
</evidence>
<evidence type="ECO:0000259" key="3">
    <source>
        <dbReference type="PROSITE" id="PS50017"/>
    </source>
</evidence>
<evidence type="ECO:0000313" key="4">
    <source>
        <dbReference type="Ensembl" id="ENSPMGP00000014540.1"/>
    </source>
</evidence>
<dbReference type="AlphaFoldDB" id="A0A3B4ACX2"/>
<dbReference type="CDD" id="cd08317">
    <property type="entry name" value="Death_ank"/>
    <property type="match status" value="1"/>
</dbReference>
<dbReference type="InterPro" id="IPR000488">
    <property type="entry name" value="Death_dom"/>
</dbReference>
<dbReference type="Pfam" id="PF00531">
    <property type="entry name" value="Death"/>
    <property type="match status" value="1"/>
</dbReference>
<dbReference type="Proteomes" id="UP000261520">
    <property type="component" value="Unplaced"/>
</dbReference>
<dbReference type="InterPro" id="IPR011029">
    <property type="entry name" value="DEATH-like_dom_sf"/>
</dbReference>
<name>A0A3B4ACX2_9GOBI</name>
<dbReference type="PANTHER" id="PTHR24123:SF49">
    <property type="entry name" value="ANKYRIN-2-LIKE ISOFORM X1"/>
    <property type="match status" value="1"/>
</dbReference>
<reference evidence="4" key="2">
    <citation type="submission" date="2025-09" db="UniProtKB">
        <authorList>
            <consortium name="Ensembl"/>
        </authorList>
    </citation>
    <scope>IDENTIFICATION</scope>
</reference>
<proteinExistence type="predicted"/>
<organism evidence="4 5">
    <name type="scientific">Periophthalmus magnuspinnatus</name>
    <dbReference type="NCBI Taxonomy" id="409849"/>
    <lineage>
        <taxon>Eukaryota</taxon>
        <taxon>Metazoa</taxon>
        <taxon>Chordata</taxon>
        <taxon>Craniata</taxon>
        <taxon>Vertebrata</taxon>
        <taxon>Euteleostomi</taxon>
        <taxon>Actinopterygii</taxon>
        <taxon>Neopterygii</taxon>
        <taxon>Teleostei</taxon>
        <taxon>Neoteleostei</taxon>
        <taxon>Acanthomorphata</taxon>
        <taxon>Gobiaria</taxon>
        <taxon>Gobiiformes</taxon>
        <taxon>Gobioidei</taxon>
        <taxon>Gobiidae</taxon>
        <taxon>Oxudercinae</taxon>
        <taxon>Periophthalmus</taxon>
    </lineage>
</organism>
<dbReference type="PANTHER" id="PTHR24123">
    <property type="entry name" value="ANKYRIN REPEAT-CONTAINING"/>
    <property type="match status" value="1"/>
</dbReference>
<keyword evidence="1" id="KW-0677">Repeat</keyword>
<keyword evidence="5" id="KW-1185">Reference proteome</keyword>
<dbReference type="SMART" id="SM00005">
    <property type="entry name" value="DEATH"/>
    <property type="match status" value="1"/>
</dbReference>
<evidence type="ECO:0000256" key="2">
    <source>
        <dbReference type="ARBA" id="ARBA00023043"/>
    </source>
</evidence>
<sequence>MAYLVEFAVDPQDEAERQEQRLALIADHLGFSWTELARELNFSEDRINLIRAEYPNSLQDQSHALLRFWAEQEGKTTLIKRLTSINRMDIVHLIETKIMKSTRDETSHTYAEIEQTIALDHSEGKSYFKNINHLTQTTFITILLPTQFMILRFLCSS</sequence>
<dbReference type="FunFam" id="1.10.533.10:FF:000002">
    <property type="entry name" value="Ankyrin-3 isoform 2"/>
    <property type="match status" value="1"/>
</dbReference>
<dbReference type="SUPFAM" id="SSF47986">
    <property type="entry name" value="DEATH domain"/>
    <property type="match status" value="1"/>
</dbReference>
<protein>
    <recommendedName>
        <fullName evidence="3">Death domain-containing protein</fullName>
    </recommendedName>
</protein>
<dbReference type="InterPro" id="IPR051165">
    <property type="entry name" value="Multifunctional_ANK_Repeat"/>
</dbReference>
<dbReference type="STRING" id="409849.ENSPMGP00000014540"/>
<accession>A0A3B4ACX2</accession>
<dbReference type="Ensembl" id="ENSPMGT00000015510.1">
    <property type="protein sequence ID" value="ENSPMGP00000014540.1"/>
    <property type="gene ID" value="ENSPMGG00000011915.1"/>
</dbReference>
<reference evidence="4" key="1">
    <citation type="submission" date="2025-08" db="UniProtKB">
        <authorList>
            <consortium name="Ensembl"/>
        </authorList>
    </citation>
    <scope>IDENTIFICATION</scope>
</reference>
<dbReference type="Gene3D" id="1.10.533.10">
    <property type="entry name" value="Death Domain, Fas"/>
    <property type="match status" value="1"/>
</dbReference>
<evidence type="ECO:0000313" key="5">
    <source>
        <dbReference type="Proteomes" id="UP000261520"/>
    </source>
</evidence>
<feature type="domain" description="Death" evidence="3">
    <location>
        <begin position="18"/>
        <end position="98"/>
    </location>
</feature>
<dbReference type="GO" id="GO:0007165">
    <property type="term" value="P:signal transduction"/>
    <property type="evidence" value="ECO:0007669"/>
    <property type="project" value="InterPro"/>
</dbReference>
<keyword evidence="2" id="KW-0040">ANK repeat</keyword>